<accession>A0A5B7GAT4</accession>
<dbReference type="AlphaFoldDB" id="A0A5B7GAT4"/>
<proteinExistence type="predicted"/>
<gene>
    <name evidence="1" type="ORF">E2C01_047542</name>
</gene>
<dbReference type="Proteomes" id="UP000324222">
    <property type="component" value="Unassembled WGS sequence"/>
</dbReference>
<dbReference type="OrthoDB" id="6355506at2759"/>
<sequence length="163" mass="18261">MKNNELCCPKVAHVKEAIKPVCREFVPRIMTYLSKVQVIHKSATRMLVTIARNTQSIQPLLDSLFIPYVGVELGEAGDPESPNGCSQCKILSEGSSAFLDQMVNFFNHIHQYGQCEVSSRLHPSRELLSQEMSLRPMRSRFNIETLVGGNRGSKIKPQTSSQI</sequence>
<evidence type="ECO:0000313" key="2">
    <source>
        <dbReference type="Proteomes" id="UP000324222"/>
    </source>
</evidence>
<evidence type="ECO:0000313" key="1">
    <source>
        <dbReference type="EMBL" id="MPC53644.1"/>
    </source>
</evidence>
<dbReference type="EMBL" id="VSRR010011782">
    <property type="protein sequence ID" value="MPC53644.1"/>
    <property type="molecule type" value="Genomic_DNA"/>
</dbReference>
<keyword evidence="2" id="KW-1185">Reference proteome</keyword>
<protein>
    <submittedName>
        <fullName evidence="1">Uncharacterized protein</fullName>
    </submittedName>
</protein>
<name>A0A5B7GAT4_PORTR</name>
<reference evidence="1 2" key="1">
    <citation type="submission" date="2019-05" db="EMBL/GenBank/DDBJ databases">
        <title>Another draft genome of Portunus trituberculatus and its Hox gene families provides insights of decapod evolution.</title>
        <authorList>
            <person name="Jeong J.-H."/>
            <person name="Song I."/>
            <person name="Kim S."/>
            <person name="Choi T."/>
            <person name="Kim D."/>
            <person name="Ryu S."/>
            <person name="Kim W."/>
        </authorList>
    </citation>
    <scope>NUCLEOTIDE SEQUENCE [LARGE SCALE GENOMIC DNA]</scope>
    <source>
        <tissue evidence="1">Muscle</tissue>
    </source>
</reference>
<comment type="caution">
    <text evidence="1">The sequence shown here is derived from an EMBL/GenBank/DDBJ whole genome shotgun (WGS) entry which is preliminary data.</text>
</comment>
<organism evidence="1 2">
    <name type="scientific">Portunus trituberculatus</name>
    <name type="common">Swimming crab</name>
    <name type="synonym">Neptunus trituberculatus</name>
    <dbReference type="NCBI Taxonomy" id="210409"/>
    <lineage>
        <taxon>Eukaryota</taxon>
        <taxon>Metazoa</taxon>
        <taxon>Ecdysozoa</taxon>
        <taxon>Arthropoda</taxon>
        <taxon>Crustacea</taxon>
        <taxon>Multicrustacea</taxon>
        <taxon>Malacostraca</taxon>
        <taxon>Eumalacostraca</taxon>
        <taxon>Eucarida</taxon>
        <taxon>Decapoda</taxon>
        <taxon>Pleocyemata</taxon>
        <taxon>Brachyura</taxon>
        <taxon>Eubrachyura</taxon>
        <taxon>Portunoidea</taxon>
        <taxon>Portunidae</taxon>
        <taxon>Portuninae</taxon>
        <taxon>Portunus</taxon>
    </lineage>
</organism>